<evidence type="ECO:0000256" key="3">
    <source>
        <dbReference type="ARBA" id="ARBA00023163"/>
    </source>
</evidence>
<dbReference type="PROSITE" id="PS01124">
    <property type="entry name" value="HTH_ARAC_FAMILY_2"/>
    <property type="match status" value="1"/>
</dbReference>
<feature type="domain" description="Cyclic nucleotide-binding" evidence="5">
    <location>
        <begin position="1"/>
        <end position="67"/>
    </location>
</feature>
<evidence type="ECO:0000256" key="1">
    <source>
        <dbReference type="ARBA" id="ARBA00023015"/>
    </source>
</evidence>
<dbReference type="InterPro" id="IPR018060">
    <property type="entry name" value="HTH_AraC"/>
</dbReference>
<keyword evidence="2" id="KW-0238">DNA-binding</keyword>
<protein>
    <recommendedName>
        <fullName evidence="8">AraC family transcriptional regulator</fullName>
    </recommendedName>
</protein>
<comment type="caution">
    <text evidence="6">The sequence shown here is derived from an EMBL/GenBank/DDBJ whole genome shotgun (WGS) entry which is preliminary data.</text>
</comment>
<evidence type="ECO:0000256" key="2">
    <source>
        <dbReference type="ARBA" id="ARBA00023125"/>
    </source>
</evidence>
<evidence type="ECO:0000313" key="7">
    <source>
        <dbReference type="Proteomes" id="UP001156641"/>
    </source>
</evidence>
<feature type="domain" description="HTH araC/xylS-type" evidence="4">
    <location>
        <begin position="187"/>
        <end position="288"/>
    </location>
</feature>
<name>A0ABQ6A7D0_9PROT</name>
<dbReference type="Proteomes" id="UP001156641">
    <property type="component" value="Unassembled WGS sequence"/>
</dbReference>
<dbReference type="EMBL" id="BSOS01000077">
    <property type="protein sequence ID" value="GLR68104.1"/>
    <property type="molecule type" value="Genomic_DNA"/>
</dbReference>
<dbReference type="SUPFAM" id="SSF46689">
    <property type="entry name" value="Homeodomain-like"/>
    <property type="match status" value="2"/>
</dbReference>
<evidence type="ECO:0008006" key="8">
    <source>
        <dbReference type="Google" id="ProtNLM"/>
    </source>
</evidence>
<dbReference type="Pfam" id="PF12833">
    <property type="entry name" value="HTH_18"/>
    <property type="match status" value="1"/>
</dbReference>
<dbReference type="SMART" id="SM00342">
    <property type="entry name" value="HTH_ARAC"/>
    <property type="match status" value="1"/>
</dbReference>
<dbReference type="Gene3D" id="1.10.10.60">
    <property type="entry name" value="Homeodomain-like"/>
    <property type="match status" value="2"/>
</dbReference>
<evidence type="ECO:0000259" key="5">
    <source>
        <dbReference type="PROSITE" id="PS50042"/>
    </source>
</evidence>
<reference evidence="7" key="1">
    <citation type="journal article" date="2019" name="Int. J. Syst. Evol. Microbiol.">
        <title>The Global Catalogue of Microorganisms (GCM) 10K type strain sequencing project: providing services to taxonomists for standard genome sequencing and annotation.</title>
        <authorList>
            <consortium name="The Broad Institute Genomics Platform"/>
            <consortium name="The Broad Institute Genome Sequencing Center for Infectious Disease"/>
            <person name="Wu L."/>
            <person name="Ma J."/>
        </authorList>
    </citation>
    <scope>NUCLEOTIDE SEQUENCE [LARGE SCALE GENOMIC DNA]</scope>
    <source>
        <strain evidence="7">NBRC 112502</strain>
    </source>
</reference>
<dbReference type="InterPro" id="IPR018062">
    <property type="entry name" value="HTH_AraC-typ_CS"/>
</dbReference>
<dbReference type="PROSITE" id="PS50042">
    <property type="entry name" value="CNMP_BINDING_3"/>
    <property type="match status" value="1"/>
</dbReference>
<keyword evidence="3" id="KW-0804">Transcription</keyword>
<accession>A0ABQ6A7D0</accession>
<sequence>MPGTFLLAGGELPDAFEVNVRGHMELPQATIELHDYNFGQPQRARFESSRSFLDLALSHRPGTPRGSYAGPPGRSGQPLGDVIFIPANHGLQSEWGAGRQSSVCCAFGDLAPGGPDDWTPDWLDASLDVRSSFVHNAMLRLANELETPGFGSELMAEALCLQISVELARYFRGSKARLNEAQCRLRPAELRKIEEILERPGKPASISELAAECGFSSRHFFRVFRATTGMTLSEFAGNRKIERAKALLSARKPAIKEIAWLCGFETAAAFSAAFRRATSLTPRAYRAALIG</sequence>
<keyword evidence="1" id="KW-0805">Transcription regulation</keyword>
<organism evidence="6 7">
    <name type="scientific">Acidocella aquatica</name>
    <dbReference type="NCBI Taxonomy" id="1922313"/>
    <lineage>
        <taxon>Bacteria</taxon>
        <taxon>Pseudomonadati</taxon>
        <taxon>Pseudomonadota</taxon>
        <taxon>Alphaproteobacteria</taxon>
        <taxon>Acetobacterales</taxon>
        <taxon>Acidocellaceae</taxon>
        <taxon>Acidocella</taxon>
    </lineage>
</organism>
<keyword evidence="7" id="KW-1185">Reference proteome</keyword>
<dbReference type="InterPro" id="IPR009057">
    <property type="entry name" value="Homeodomain-like_sf"/>
</dbReference>
<evidence type="ECO:0000259" key="4">
    <source>
        <dbReference type="PROSITE" id="PS01124"/>
    </source>
</evidence>
<proteinExistence type="predicted"/>
<dbReference type="InterPro" id="IPR050204">
    <property type="entry name" value="AraC_XylS_family_regulators"/>
</dbReference>
<dbReference type="PROSITE" id="PS00041">
    <property type="entry name" value="HTH_ARAC_FAMILY_1"/>
    <property type="match status" value="1"/>
</dbReference>
<dbReference type="InterPro" id="IPR000595">
    <property type="entry name" value="cNMP-bd_dom"/>
</dbReference>
<evidence type="ECO:0000313" key="6">
    <source>
        <dbReference type="EMBL" id="GLR68104.1"/>
    </source>
</evidence>
<dbReference type="PANTHER" id="PTHR46796">
    <property type="entry name" value="HTH-TYPE TRANSCRIPTIONAL ACTIVATOR RHAS-RELATED"/>
    <property type="match status" value="1"/>
</dbReference>
<dbReference type="RefSeq" id="WP_284258946.1">
    <property type="nucleotide sequence ID" value="NZ_BSOS01000077.1"/>
</dbReference>
<gene>
    <name evidence="6" type="ORF">GCM10010909_27850</name>
</gene>